<dbReference type="GO" id="GO:0022857">
    <property type="term" value="F:transmembrane transporter activity"/>
    <property type="evidence" value="ECO:0007669"/>
    <property type="project" value="TreeGrafter"/>
</dbReference>
<accession>A0A2S0WCG8</accession>
<dbReference type="EMBL" id="CP026948">
    <property type="protein sequence ID" value="AWB83465.1"/>
    <property type="molecule type" value="Genomic_DNA"/>
</dbReference>
<dbReference type="Pfam" id="PF00005">
    <property type="entry name" value="ABC_tran"/>
    <property type="match status" value="1"/>
</dbReference>
<protein>
    <submittedName>
        <fullName evidence="3">Lipoprotein ABC transporter ATP-binding protein</fullName>
    </submittedName>
</protein>
<dbReference type="Proteomes" id="UP000244754">
    <property type="component" value="Chromosome"/>
</dbReference>
<proteinExistence type="predicted"/>
<keyword evidence="2 3" id="KW-0067">ATP-binding</keyword>
<dbReference type="AlphaFoldDB" id="A0A2S0WCG8"/>
<dbReference type="KEGG" id="clia:C3E79_02315"/>
<evidence type="ECO:0000256" key="2">
    <source>
        <dbReference type="ARBA" id="ARBA00022840"/>
    </source>
</evidence>
<keyword evidence="1" id="KW-0547">Nucleotide-binding</keyword>
<dbReference type="PROSITE" id="PS00211">
    <property type="entry name" value="ABC_TRANSPORTER_1"/>
    <property type="match status" value="1"/>
</dbReference>
<dbReference type="PROSITE" id="PS50893">
    <property type="entry name" value="ABC_TRANSPORTER_2"/>
    <property type="match status" value="1"/>
</dbReference>
<keyword evidence="4" id="KW-1185">Reference proteome</keyword>
<sequence length="222" mass="24594">MTGAPLINVTDACYTIGSRTLWRGLNLEVEPAEMVAITGPSGAGKTTLLNCIGLIDRFTAGRLSILNRDLSAPKESVARRFRRQELGYLFQDFALVEADSVIDNVRLALPPGTSRRDAVEKIRAALDVVGLSEKRRNIEKSKVYELSGGEQQRVALARLIVRNPRIILADEPTASLDRENGEMTLRLMRLRAEAGAAVVVVSHDPWVVDHCDREFRIAMEEN</sequence>
<reference evidence="4" key="1">
    <citation type="submission" date="2018-01" db="EMBL/GenBank/DDBJ databases">
        <authorList>
            <person name="Li J."/>
        </authorList>
    </citation>
    <scope>NUCLEOTIDE SEQUENCE [LARGE SCALE GENOMIC DNA]</scope>
    <source>
        <strain evidence="4">2184</strain>
    </source>
</reference>
<evidence type="ECO:0000313" key="3">
    <source>
        <dbReference type="EMBL" id="AWB83465.1"/>
    </source>
</evidence>
<evidence type="ECO:0000256" key="1">
    <source>
        <dbReference type="ARBA" id="ARBA00022741"/>
    </source>
</evidence>
<dbReference type="OrthoDB" id="9778572at2"/>
<dbReference type="Gene3D" id="3.40.50.300">
    <property type="entry name" value="P-loop containing nucleotide triphosphate hydrolases"/>
    <property type="match status" value="1"/>
</dbReference>
<keyword evidence="3" id="KW-0449">Lipoprotein</keyword>
<name>A0A2S0WCG8_9CORY</name>
<dbReference type="PANTHER" id="PTHR24220:SF86">
    <property type="entry name" value="ABC TRANSPORTER ABCH.1"/>
    <property type="match status" value="1"/>
</dbReference>
<dbReference type="RefSeq" id="WP_108403455.1">
    <property type="nucleotide sequence ID" value="NZ_CP026948.1"/>
</dbReference>
<dbReference type="GO" id="GO:0016887">
    <property type="term" value="F:ATP hydrolysis activity"/>
    <property type="evidence" value="ECO:0007669"/>
    <property type="project" value="InterPro"/>
</dbReference>
<dbReference type="SMART" id="SM00382">
    <property type="entry name" value="AAA"/>
    <property type="match status" value="1"/>
</dbReference>
<dbReference type="InterPro" id="IPR017871">
    <property type="entry name" value="ABC_transporter-like_CS"/>
</dbReference>
<gene>
    <name evidence="3" type="ORF">C3E79_02315</name>
</gene>
<dbReference type="InterPro" id="IPR027417">
    <property type="entry name" value="P-loop_NTPase"/>
</dbReference>
<dbReference type="InterPro" id="IPR003439">
    <property type="entry name" value="ABC_transporter-like_ATP-bd"/>
</dbReference>
<dbReference type="SUPFAM" id="SSF52540">
    <property type="entry name" value="P-loop containing nucleoside triphosphate hydrolases"/>
    <property type="match status" value="1"/>
</dbReference>
<dbReference type="InterPro" id="IPR003593">
    <property type="entry name" value="AAA+_ATPase"/>
</dbReference>
<dbReference type="GO" id="GO:0005524">
    <property type="term" value="F:ATP binding"/>
    <property type="evidence" value="ECO:0007669"/>
    <property type="project" value="UniProtKB-KW"/>
</dbReference>
<dbReference type="InterPro" id="IPR015854">
    <property type="entry name" value="ABC_transpr_LolD-like"/>
</dbReference>
<dbReference type="PANTHER" id="PTHR24220">
    <property type="entry name" value="IMPORT ATP-BINDING PROTEIN"/>
    <property type="match status" value="1"/>
</dbReference>
<dbReference type="GO" id="GO:0005886">
    <property type="term" value="C:plasma membrane"/>
    <property type="evidence" value="ECO:0007669"/>
    <property type="project" value="TreeGrafter"/>
</dbReference>
<organism evidence="3 4">
    <name type="scientific">Corynebacterium liangguodongii</name>
    <dbReference type="NCBI Taxonomy" id="2079535"/>
    <lineage>
        <taxon>Bacteria</taxon>
        <taxon>Bacillati</taxon>
        <taxon>Actinomycetota</taxon>
        <taxon>Actinomycetes</taxon>
        <taxon>Mycobacteriales</taxon>
        <taxon>Corynebacteriaceae</taxon>
        <taxon>Corynebacterium</taxon>
    </lineage>
</organism>
<evidence type="ECO:0000313" key="4">
    <source>
        <dbReference type="Proteomes" id="UP000244754"/>
    </source>
</evidence>